<evidence type="ECO:0000256" key="9">
    <source>
        <dbReference type="ARBA" id="ARBA00022989"/>
    </source>
</evidence>
<comment type="catalytic activity">
    <reaction evidence="20">
        <text>D-glucuronate(out) + H(+)(out) = D-glucuronate(in) + H(+)(in)</text>
        <dbReference type="Rhea" id="RHEA:72591"/>
        <dbReference type="ChEBI" id="CHEBI:15378"/>
        <dbReference type="ChEBI" id="CHEBI:58720"/>
    </reaction>
    <physiologicalReaction direction="left-to-right" evidence="20">
        <dbReference type="Rhea" id="RHEA:72592"/>
    </physiologicalReaction>
</comment>
<evidence type="ECO:0000256" key="14">
    <source>
        <dbReference type="ARBA" id="ARBA00023329"/>
    </source>
</evidence>
<dbReference type="GO" id="GO:0016323">
    <property type="term" value="C:basolateral plasma membrane"/>
    <property type="evidence" value="ECO:0007669"/>
    <property type="project" value="UniProtKB-SubCell"/>
</dbReference>
<feature type="domain" description="Major facilitator superfamily (MFS) profile" evidence="27">
    <location>
        <begin position="15"/>
        <end position="449"/>
    </location>
</feature>
<dbReference type="Pfam" id="PF07690">
    <property type="entry name" value="MFS_1"/>
    <property type="match status" value="1"/>
</dbReference>
<comment type="catalytic activity">
    <reaction evidence="17">
        <text>N-acetylneuraminate(in) + H(+)(in) = N-acetylneuraminate(out) + H(+)(out)</text>
        <dbReference type="Rhea" id="RHEA:28987"/>
        <dbReference type="ChEBI" id="CHEBI:15378"/>
        <dbReference type="ChEBI" id="CHEBI:35418"/>
    </reaction>
    <physiologicalReaction direction="right-to-left" evidence="17">
        <dbReference type="Rhea" id="RHEA:28989"/>
    </physiologicalReaction>
</comment>
<evidence type="ECO:0000256" key="22">
    <source>
        <dbReference type="ARBA" id="ARBA00069713"/>
    </source>
</evidence>
<evidence type="ECO:0000256" key="13">
    <source>
        <dbReference type="ARBA" id="ARBA00023228"/>
    </source>
</evidence>
<organism evidence="28 29">
    <name type="scientific">Amphimedon queenslandica</name>
    <name type="common">Sponge</name>
    <dbReference type="NCBI Taxonomy" id="400682"/>
    <lineage>
        <taxon>Eukaryota</taxon>
        <taxon>Metazoa</taxon>
        <taxon>Porifera</taxon>
        <taxon>Demospongiae</taxon>
        <taxon>Heteroscleromorpha</taxon>
        <taxon>Haplosclerida</taxon>
        <taxon>Niphatidae</taxon>
        <taxon>Amphimedon</taxon>
    </lineage>
</organism>
<feature type="transmembrane region" description="Helical" evidence="26">
    <location>
        <begin position="350"/>
        <end position="370"/>
    </location>
</feature>
<feature type="transmembrane region" description="Helical" evidence="26">
    <location>
        <begin position="291"/>
        <end position="312"/>
    </location>
</feature>
<dbReference type="InterPro" id="IPR050382">
    <property type="entry name" value="MFS_Na/Anion_cotransporter"/>
</dbReference>
<evidence type="ECO:0000256" key="10">
    <source>
        <dbReference type="ARBA" id="ARBA00023018"/>
    </source>
</evidence>
<evidence type="ECO:0000256" key="8">
    <source>
        <dbReference type="ARBA" id="ARBA00022847"/>
    </source>
</evidence>
<evidence type="ECO:0000313" key="28">
    <source>
        <dbReference type="EnsemblMetazoa" id="XP_003387261.1"/>
    </source>
</evidence>
<evidence type="ECO:0000313" key="29">
    <source>
        <dbReference type="Proteomes" id="UP000007879"/>
    </source>
</evidence>
<dbReference type="Proteomes" id="UP000007879">
    <property type="component" value="Unassembled WGS sequence"/>
</dbReference>
<feature type="transmembrane region" description="Helical" evidence="26">
    <location>
        <begin position="62"/>
        <end position="84"/>
    </location>
</feature>
<evidence type="ECO:0000256" key="16">
    <source>
        <dbReference type="ARBA" id="ARBA00050554"/>
    </source>
</evidence>
<evidence type="ECO:0000256" key="7">
    <source>
        <dbReference type="ARBA" id="ARBA00022692"/>
    </source>
</evidence>
<feature type="transmembrane region" description="Helical" evidence="26">
    <location>
        <begin position="245"/>
        <end position="271"/>
    </location>
</feature>
<name>A0AAN0IF15_AMPQE</name>
<keyword evidence="10" id="KW-0770">Synapse</keyword>
<feature type="transmembrane region" description="Helical" evidence="26">
    <location>
        <begin position="21"/>
        <end position="42"/>
    </location>
</feature>
<proteinExistence type="predicted"/>
<dbReference type="FunFam" id="1.20.1250.20:FF:000003">
    <property type="entry name" value="Solute carrier family 17 member 3"/>
    <property type="match status" value="1"/>
</dbReference>
<feature type="transmembrane region" description="Helical" evidence="26">
    <location>
        <begin position="185"/>
        <end position="205"/>
    </location>
</feature>
<dbReference type="GO" id="GO:0015293">
    <property type="term" value="F:symporter activity"/>
    <property type="evidence" value="ECO:0007669"/>
    <property type="project" value="UniProtKB-KW"/>
</dbReference>
<dbReference type="RefSeq" id="XP_003387261.1">
    <property type="nucleotide sequence ID" value="XM_003387213.3"/>
</dbReference>
<evidence type="ECO:0000256" key="23">
    <source>
        <dbReference type="ARBA" id="ARBA00080244"/>
    </source>
</evidence>
<evidence type="ECO:0000256" key="17">
    <source>
        <dbReference type="ARBA" id="ARBA00050625"/>
    </source>
</evidence>
<evidence type="ECO:0000256" key="20">
    <source>
        <dbReference type="ARBA" id="ARBA00051612"/>
    </source>
</evidence>
<evidence type="ECO:0000256" key="15">
    <source>
        <dbReference type="ARBA" id="ARBA00050101"/>
    </source>
</evidence>
<dbReference type="GO" id="GO:0005765">
    <property type="term" value="C:lysosomal membrane"/>
    <property type="evidence" value="ECO:0007669"/>
    <property type="project" value="UniProtKB-SubCell"/>
</dbReference>
<evidence type="ECO:0000256" key="19">
    <source>
        <dbReference type="ARBA" id="ARBA00051447"/>
    </source>
</evidence>
<comment type="catalytic activity">
    <reaction evidence="15">
        <text>2 nitrate(out) + H(+)(out) = 2 nitrate(in) + H(+)(in)</text>
        <dbReference type="Rhea" id="RHEA:71539"/>
        <dbReference type="ChEBI" id="CHEBI:15378"/>
        <dbReference type="ChEBI" id="CHEBI:17632"/>
    </reaction>
    <physiologicalReaction direction="left-to-right" evidence="15">
        <dbReference type="Rhea" id="RHEA:71540"/>
    </physiologicalReaction>
</comment>
<dbReference type="GO" id="GO:0030658">
    <property type="term" value="C:transport vesicle membrane"/>
    <property type="evidence" value="ECO:0007669"/>
    <property type="project" value="UniProtKB-SubCell"/>
</dbReference>
<feature type="transmembrane region" description="Helical" evidence="26">
    <location>
        <begin position="91"/>
        <end position="110"/>
    </location>
</feature>
<keyword evidence="5" id="KW-0813">Transport</keyword>
<accession>A0AAN0IF15</accession>
<keyword evidence="13" id="KW-0458">Lysosome</keyword>
<evidence type="ECO:0000256" key="21">
    <source>
        <dbReference type="ARBA" id="ARBA00056891"/>
    </source>
</evidence>
<keyword evidence="11 26" id="KW-0472">Membrane</keyword>
<keyword evidence="6" id="KW-1003">Cell membrane</keyword>
<keyword evidence="8" id="KW-0769">Symport</keyword>
<evidence type="ECO:0000256" key="26">
    <source>
        <dbReference type="SAM" id="Phobius"/>
    </source>
</evidence>
<keyword evidence="29" id="KW-1185">Reference proteome</keyword>
<sequence>MVQRLTYIDLPARYTLAIMSFLGFVMIYALRVNLSMAIVIMVNNSANGSTNNQFNWTSTEQGWILSAFFYGYTITQIPGGLLAARYGGKTVLGLGVVITATLTLLTPLAARINFGALIGLRILEGLFEGVTFPTMHAMWGKWAPPAERSTLATITYAGPIVGMVVSFPLSALLCVYGFAGGWPSVFYTSGILGIIWYIFWLILIFDSPANHPRISKAERDYIESGIPDADKMVPIPWFQIFTSRAVWAIIVCFVCYGWGGYIMLTCIPSYLHDTLGLSFGNNLIENGIFSSIPYIGYAVVTIVSGQVADLLRKRGISTKNVRKGMTVSALVLEAAGLLVCGYFSKSKFDSVLYLSLTVGAGALIQAGFMINHIDLAPRFAGVLMGITNTFGTIPGIVAPVVAKYMAQEPPSGSDVKHIYQEEWRKVFLISVQVYIFGAAVYLILADGKKQWWADGVKKERKDSSIQ</sequence>
<dbReference type="PANTHER" id="PTHR11662">
    <property type="entry name" value="SOLUTE CARRIER FAMILY 17"/>
    <property type="match status" value="1"/>
</dbReference>
<comment type="function">
    <text evidence="21">Receptor for CM101, a polysaccharide produced by group B Streptococcus with antipathoangiogenic properties.</text>
</comment>
<feature type="transmembrane region" description="Helical" evidence="26">
    <location>
        <begin position="382"/>
        <end position="406"/>
    </location>
</feature>
<dbReference type="CDD" id="cd17318">
    <property type="entry name" value="MFS_SLC17"/>
    <property type="match status" value="1"/>
</dbReference>
<dbReference type="AlphaFoldDB" id="A0AAN0IF15"/>
<reference evidence="29" key="1">
    <citation type="journal article" date="2010" name="Nature">
        <title>The Amphimedon queenslandica genome and the evolution of animal complexity.</title>
        <authorList>
            <person name="Srivastava M."/>
            <person name="Simakov O."/>
            <person name="Chapman J."/>
            <person name="Fahey B."/>
            <person name="Gauthier M.E."/>
            <person name="Mitros T."/>
            <person name="Richards G.S."/>
            <person name="Conaco C."/>
            <person name="Dacre M."/>
            <person name="Hellsten U."/>
            <person name="Larroux C."/>
            <person name="Putnam N.H."/>
            <person name="Stanke M."/>
            <person name="Adamska M."/>
            <person name="Darling A."/>
            <person name="Degnan S.M."/>
            <person name="Oakley T.H."/>
            <person name="Plachetzki D.C."/>
            <person name="Zhai Y."/>
            <person name="Adamski M."/>
            <person name="Calcino A."/>
            <person name="Cummins S.F."/>
            <person name="Goodstein D.M."/>
            <person name="Harris C."/>
            <person name="Jackson D.J."/>
            <person name="Leys S.P."/>
            <person name="Shu S."/>
            <person name="Woodcroft B.J."/>
            <person name="Vervoort M."/>
            <person name="Kosik K.S."/>
            <person name="Manning G."/>
            <person name="Degnan B.M."/>
            <person name="Rokhsar D.S."/>
        </authorList>
    </citation>
    <scope>NUCLEOTIDE SEQUENCE [LARGE SCALE GENOMIC DNA]</scope>
</reference>
<keyword evidence="14" id="KW-0968">Cytoplasmic vesicle</keyword>
<evidence type="ECO:0000256" key="5">
    <source>
        <dbReference type="ARBA" id="ARBA00022448"/>
    </source>
</evidence>
<evidence type="ECO:0000256" key="3">
    <source>
        <dbReference type="ARBA" id="ARBA00004638"/>
    </source>
</evidence>
<evidence type="ECO:0000256" key="12">
    <source>
        <dbReference type="ARBA" id="ARBA00023180"/>
    </source>
</evidence>
<evidence type="ECO:0000256" key="24">
    <source>
        <dbReference type="ARBA" id="ARBA00081195"/>
    </source>
</evidence>
<feature type="transmembrane region" description="Helical" evidence="26">
    <location>
        <begin position="324"/>
        <end position="344"/>
    </location>
</feature>
<comment type="catalytic activity">
    <reaction evidence="19">
        <text>L-glutamate(out) = L-glutamate(in)</text>
        <dbReference type="Rhea" id="RHEA:66336"/>
        <dbReference type="ChEBI" id="CHEBI:29985"/>
    </reaction>
    <physiologicalReaction direction="left-to-right" evidence="19">
        <dbReference type="Rhea" id="RHEA:66337"/>
    </physiologicalReaction>
</comment>
<evidence type="ECO:0000256" key="4">
    <source>
        <dbReference type="ARBA" id="ARBA00004656"/>
    </source>
</evidence>
<protein>
    <recommendedName>
        <fullName evidence="22">Sialin</fullName>
    </recommendedName>
    <alternativeName>
        <fullName evidence="25">H(+)/nitrate cotransporter</fullName>
    </alternativeName>
    <alternativeName>
        <fullName evidence="23">H(+)/sialic acid cotransporter</fullName>
    </alternativeName>
    <alternativeName>
        <fullName evidence="24">Vesicular excitatory amino acid transporter</fullName>
    </alternativeName>
</protein>
<reference evidence="28" key="2">
    <citation type="submission" date="2024-06" db="UniProtKB">
        <authorList>
            <consortium name="EnsemblMetazoa"/>
        </authorList>
    </citation>
    <scope>IDENTIFICATION</scope>
</reference>
<feature type="transmembrane region" description="Helical" evidence="26">
    <location>
        <begin position="151"/>
        <end position="179"/>
    </location>
</feature>
<dbReference type="GO" id="GO:0046942">
    <property type="term" value="P:carboxylic acid transport"/>
    <property type="evidence" value="ECO:0007669"/>
    <property type="project" value="UniProtKB-ARBA"/>
</dbReference>
<dbReference type="KEGG" id="aqu:100636915"/>
<dbReference type="EnsemblMetazoa" id="XM_003387213.3">
    <property type="protein sequence ID" value="XP_003387261.1"/>
    <property type="gene ID" value="LOC100636915"/>
</dbReference>
<feature type="transmembrane region" description="Helical" evidence="26">
    <location>
        <begin position="426"/>
        <end position="444"/>
    </location>
</feature>
<comment type="catalytic activity">
    <reaction evidence="16">
        <text>L-aspartate(out) = L-aspartate(in)</text>
        <dbReference type="Rhea" id="RHEA:66332"/>
        <dbReference type="ChEBI" id="CHEBI:29991"/>
    </reaction>
    <physiologicalReaction direction="left-to-right" evidence="16">
        <dbReference type="Rhea" id="RHEA:66333"/>
    </physiologicalReaction>
</comment>
<dbReference type="InterPro" id="IPR020846">
    <property type="entry name" value="MFS_dom"/>
</dbReference>
<evidence type="ECO:0000259" key="27">
    <source>
        <dbReference type="PROSITE" id="PS50850"/>
    </source>
</evidence>
<dbReference type="Gene3D" id="1.20.1250.20">
    <property type="entry name" value="MFS general substrate transporter like domains"/>
    <property type="match status" value="2"/>
</dbReference>
<evidence type="ECO:0000256" key="2">
    <source>
        <dbReference type="ARBA" id="ARBA00004554"/>
    </source>
</evidence>
<comment type="subcellular location">
    <subcellularLocation>
        <location evidence="2">Basolateral cell membrane</location>
        <topology evidence="2">Multi-pass membrane protein</topology>
    </subcellularLocation>
    <subcellularLocation>
        <location evidence="3">Cytoplasmic vesicle</location>
        <location evidence="3">Secretory vesicle membrane</location>
        <topology evidence="3">Multi-pass membrane protein</topology>
    </subcellularLocation>
    <subcellularLocation>
        <location evidence="1">Cytoplasmic vesicle</location>
        <location evidence="1">Secretory vesicle</location>
        <location evidence="1">Synaptic vesicle membrane</location>
    </subcellularLocation>
    <subcellularLocation>
        <location evidence="4">Lysosome membrane</location>
    </subcellularLocation>
</comment>
<evidence type="ECO:0000256" key="1">
    <source>
        <dbReference type="ARBA" id="ARBA00004432"/>
    </source>
</evidence>
<keyword evidence="7 26" id="KW-0812">Transmembrane</keyword>
<evidence type="ECO:0000256" key="6">
    <source>
        <dbReference type="ARBA" id="ARBA00022475"/>
    </source>
</evidence>
<dbReference type="PANTHER" id="PTHR11662:SF399">
    <property type="entry name" value="FI19708P1-RELATED"/>
    <property type="match status" value="1"/>
</dbReference>
<evidence type="ECO:0000256" key="25">
    <source>
        <dbReference type="ARBA" id="ARBA00081925"/>
    </source>
</evidence>
<keyword evidence="12" id="KW-0325">Glycoprotein</keyword>
<dbReference type="InterPro" id="IPR011701">
    <property type="entry name" value="MFS"/>
</dbReference>
<keyword evidence="9 26" id="KW-1133">Transmembrane helix</keyword>
<evidence type="ECO:0000256" key="11">
    <source>
        <dbReference type="ARBA" id="ARBA00023136"/>
    </source>
</evidence>
<dbReference type="InterPro" id="IPR036259">
    <property type="entry name" value="MFS_trans_sf"/>
</dbReference>
<dbReference type="SUPFAM" id="SSF103473">
    <property type="entry name" value="MFS general substrate transporter"/>
    <property type="match status" value="1"/>
</dbReference>
<comment type="catalytic activity">
    <reaction evidence="18">
        <text>N-acetyl-L-aspartyl-L-glutamate(out) = N-acetyl-L-aspartyl-L-glutamate(in)</text>
        <dbReference type="Rhea" id="RHEA:72599"/>
        <dbReference type="ChEBI" id="CHEBI:76931"/>
    </reaction>
    <physiologicalReaction direction="left-to-right" evidence="18">
        <dbReference type="Rhea" id="RHEA:72600"/>
    </physiologicalReaction>
</comment>
<dbReference type="PROSITE" id="PS50850">
    <property type="entry name" value="MFS"/>
    <property type="match status" value="1"/>
</dbReference>
<dbReference type="FunFam" id="1.20.1250.20:FF:000067">
    <property type="entry name" value="sialin isoform X2"/>
    <property type="match status" value="1"/>
</dbReference>
<dbReference type="GeneID" id="100636915"/>
<evidence type="ECO:0000256" key="18">
    <source>
        <dbReference type="ARBA" id="ARBA00051403"/>
    </source>
</evidence>